<evidence type="ECO:0000256" key="4">
    <source>
        <dbReference type="PROSITE-ProRule" id="PRU00433"/>
    </source>
</evidence>
<dbReference type="InterPro" id="IPR050597">
    <property type="entry name" value="Cytochrome_c_Oxidase_Subunit"/>
</dbReference>
<name>A0A369CDT4_9GAMM</name>
<dbReference type="GO" id="GO:0046872">
    <property type="term" value="F:metal ion binding"/>
    <property type="evidence" value="ECO:0007669"/>
    <property type="project" value="UniProtKB-KW"/>
</dbReference>
<keyword evidence="2 4" id="KW-0479">Metal-binding</keyword>
<sequence>MNMRFMTLALAAVVTGALSAGPAVVAGEDAVVRGGRLYDNWYRELRLPPPREPHPLLAGAVSGTSAAASWRCTTCHGWDYRGAAGMPGIERYRGADPAAVVALLTAADHGYGDILRPGELLDLGHFVSTGQVEMDAFIEPATGRSLAEPAPHEDSFATICAGCHGLDGRGVRDVPALGEVTRERPREALHMILNGHPGGDMPPLRVLGPATAAGMLAYLQTLPGRNLAASIARGGRLYDNWQMEVQALPPPVPHPAYPPAAVYGEDAPRTWRCKECHGWDYRGRDGSYGSGPHATGIKGIRDFAGAEPDAIVTVLRDATHRYGAVLKYGDLVDLAHFVSLGQSDMDTAIDRASRRARGDATRAADYYGTICATCHGRDGHAVMTTIPLGRLARESPWEALHKIRNGHPDEPMPALQVLDEQLLVDILAYLQTLPEDH</sequence>
<dbReference type="InterPro" id="IPR009056">
    <property type="entry name" value="Cyt_c-like_dom"/>
</dbReference>
<dbReference type="OrthoDB" id="9811281at2"/>
<dbReference type="AlphaFoldDB" id="A0A369CDT4"/>
<dbReference type="PROSITE" id="PS51007">
    <property type="entry name" value="CYTC"/>
    <property type="match status" value="2"/>
</dbReference>
<gene>
    <name evidence="7" type="ORF">DFQ59_102562</name>
</gene>
<dbReference type="RefSeq" id="WP_114279016.1">
    <property type="nucleotide sequence ID" value="NZ_QPJY01000002.1"/>
</dbReference>
<dbReference type="Pfam" id="PF13442">
    <property type="entry name" value="Cytochrome_CBB3"/>
    <property type="match status" value="2"/>
</dbReference>
<keyword evidence="3 4" id="KW-0408">Iron</keyword>
<comment type="caution">
    <text evidence="7">The sequence shown here is derived from an EMBL/GenBank/DDBJ whole genome shotgun (WGS) entry which is preliminary data.</text>
</comment>
<organism evidence="7 8">
    <name type="scientific">Thioalbus denitrificans</name>
    <dbReference type="NCBI Taxonomy" id="547122"/>
    <lineage>
        <taxon>Bacteria</taxon>
        <taxon>Pseudomonadati</taxon>
        <taxon>Pseudomonadota</taxon>
        <taxon>Gammaproteobacteria</taxon>
        <taxon>Chromatiales</taxon>
        <taxon>Ectothiorhodospiraceae</taxon>
        <taxon>Thioalbus</taxon>
    </lineage>
</organism>
<reference evidence="7 8" key="1">
    <citation type="submission" date="2018-07" db="EMBL/GenBank/DDBJ databases">
        <title>Genomic Encyclopedia of Type Strains, Phase IV (KMG-IV): sequencing the most valuable type-strain genomes for metagenomic binning, comparative biology and taxonomic classification.</title>
        <authorList>
            <person name="Goeker M."/>
        </authorList>
    </citation>
    <scope>NUCLEOTIDE SEQUENCE [LARGE SCALE GENOMIC DNA]</scope>
    <source>
        <strain evidence="7 8">DSM 26407</strain>
    </source>
</reference>
<protein>
    <submittedName>
        <fullName evidence="7">Cbb3-type cytochrome c oxidase subunit III</fullName>
    </submittedName>
</protein>
<dbReference type="PANTHER" id="PTHR33751:SF1">
    <property type="entry name" value="CBB3-TYPE CYTOCHROME C OXIDASE SUBUNIT FIXP"/>
    <property type="match status" value="1"/>
</dbReference>
<dbReference type="GO" id="GO:0020037">
    <property type="term" value="F:heme binding"/>
    <property type="evidence" value="ECO:0007669"/>
    <property type="project" value="InterPro"/>
</dbReference>
<feature type="domain" description="Cytochrome c" evidence="6">
    <location>
        <begin position="229"/>
        <end position="434"/>
    </location>
</feature>
<evidence type="ECO:0000313" key="7">
    <source>
        <dbReference type="EMBL" id="RCX32202.1"/>
    </source>
</evidence>
<evidence type="ECO:0000256" key="3">
    <source>
        <dbReference type="ARBA" id="ARBA00023004"/>
    </source>
</evidence>
<keyword evidence="5" id="KW-0732">Signal</keyword>
<dbReference type="InterPro" id="IPR036909">
    <property type="entry name" value="Cyt_c-like_dom_sf"/>
</dbReference>
<dbReference type="GO" id="GO:0009055">
    <property type="term" value="F:electron transfer activity"/>
    <property type="evidence" value="ECO:0007669"/>
    <property type="project" value="InterPro"/>
</dbReference>
<keyword evidence="1 4" id="KW-0349">Heme</keyword>
<feature type="domain" description="Cytochrome c" evidence="6">
    <location>
        <begin position="147"/>
        <end position="223"/>
    </location>
</feature>
<evidence type="ECO:0000256" key="1">
    <source>
        <dbReference type="ARBA" id="ARBA00022617"/>
    </source>
</evidence>
<proteinExistence type="predicted"/>
<accession>A0A369CDT4</accession>
<feature type="chain" id="PRO_5016629119" evidence="5">
    <location>
        <begin position="26"/>
        <end position="437"/>
    </location>
</feature>
<dbReference type="PANTHER" id="PTHR33751">
    <property type="entry name" value="CBB3-TYPE CYTOCHROME C OXIDASE SUBUNIT FIXP"/>
    <property type="match status" value="1"/>
</dbReference>
<keyword evidence="8" id="KW-1185">Reference proteome</keyword>
<dbReference type="Gene3D" id="1.10.760.10">
    <property type="entry name" value="Cytochrome c-like domain"/>
    <property type="match status" value="2"/>
</dbReference>
<dbReference type="EMBL" id="QPJY01000002">
    <property type="protein sequence ID" value="RCX32202.1"/>
    <property type="molecule type" value="Genomic_DNA"/>
</dbReference>
<dbReference type="SUPFAM" id="SSF46626">
    <property type="entry name" value="Cytochrome c"/>
    <property type="match status" value="4"/>
</dbReference>
<dbReference type="SUPFAM" id="SSF48695">
    <property type="entry name" value="Multiheme cytochromes"/>
    <property type="match status" value="1"/>
</dbReference>
<evidence type="ECO:0000256" key="2">
    <source>
        <dbReference type="ARBA" id="ARBA00022723"/>
    </source>
</evidence>
<feature type="signal peptide" evidence="5">
    <location>
        <begin position="1"/>
        <end position="25"/>
    </location>
</feature>
<evidence type="ECO:0000259" key="6">
    <source>
        <dbReference type="PROSITE" id="PS51007"/>
    </source>
</evidence>
<dbReference type="InterPro" id="IPR036280">
    <property type="entry name" value="Multihaem_cyt_sf"/>
</dbReference>
<evidence type="ECO:0000313" key="8">
    <source>
        <dbReference type="Proteomes" id="UP000252707"/>
    </source>
</evidence>
<evidence type="ECO:0000256" key="5">
    <source>
        <dbReference type="SAM" id="SignalP"/>
    </source>
</evidence>
<dbReference type="Proteomes" id="UP000252707">
    <property type="component" value="Unassembled WGS sequence"/>
</dbReference>